<name>A0A1R0GPY7_9FUNG</name>
<dbReference type="PANTHER" id="PTHR45624">
    <property type="entry name" value="MITOCHONDRIAL BASIC AMINO ACIDS TRANSPORTER-RELATED"/>
    <property type="match status" value="1"/>
</dbReference>
<feature type="repeat" description="Solcar" evidence="13">
    <location>
        <begin position="168"/>
        <end position="266"/>
    </location>
</feature>
<evidence type="ECO:0000259" key="15">
    <source>
        <dbReference type="PROSITE" id="PS51855"/>
    </source>
</evidence>
<evidence type="ECO:0000256" key="1">
    <source>
        <dbReference type="ARBA" id="ARBA00004225"/>
    </source>
</evidence>
<keyword evidence="9" id="KW-1133">Transmembrane helix</keyword>
<gene>
    <name evidence="16" type="ORF">AYI68_g6987</name>
</gene>
<feature type="repeat" description="Solcar" evidence="13">
    <location>
        <begin position="297"/>
        <end position="385"/>
    </location>
</feature>
<evidence type="ECO:0000256" key="4">
    <source>
        <dbReference type="ARBA" id="ARBA00022679"/>
    </source>
</evidence>
<accession>A0A1R0GPY7</accession>
<dbReference type="InterPro" id="IPR023395">
    <property type="entry name" value="MCP_dom_sf"/>
</dbReference>
<evidence type="ECO:0000256" key="3">
    <source>
        <dbReference type="ARBA" id="ARBA00022448"/>
    </source>
</evidence>
<keyword evidence="8" id="KW-0378">Hydrolase</keyword>
<dbReference type="STRING" id="133383.A0A1R0GPY7"/>
<evidence type="ECO:0000256" key="8">
    <source>
        <dbReference type="ARBA" id="ARBA00022801"/>
    </source>
</evidence>
<sequence length="536" mass="57804">MNVKKCASSKVMDSPSEAMSMLLANDAIESFNGQLLTQDLAATNLSPKKVTLARNKLTFLQYIYTQFKELNPAWDLLFGSLAGMNGKVIEYPFDTIKVRMQTMDKQVFNGTIDCLKQTWKNEGFSGFYRGLSSPLLGAMAENALIFFSYKKIQSLVAYSTGSDPLIPLSIPQLALCGGISGAICSLMLTPIELVKCKLQVENVSMYSATASSAPSSPKFNGPISVFKSILKSEGLRGLYTGFGPTIFRESAGTAIWFGTYEIICRAYLTHKSNQIMSANSDPNNADRPVIQLEKSDIGPVALVLAGGSAGVSYNFFMFPIDVIKSRIQTMDLLATGSTKNNAWSVAKLVYKQGGISAFYRGLGVTLLPILSVYDKTGVVELANELVSLGIKVVASGGTAKLLQNNNVPVSQVEELTNAPEMLGGRVKTLHPAVHGGILAQSTESDQKDLADRQIQNIDFVVCNLYPFVKTVESPNVTIAQAVEEIDIGGVTLLRAAAKNHARVTVISDPSDYPALIKELKSSGSISLDSRSKLALK</sequence>
<dbReference type="InterPro" id="IPR050567">
    <property type="entry name" value="Mitochondrial_Carrier"/>
</dbReference>
<dbReference type="AlphaFoldDB" id="A0A1R0GPY7"/>
<dbReference type="Pfam" id="PF00153">
    <property type="entry name" value="Mito_carr"/>
    <property type="match status" value="3"/>
</dbReference>
<evidence type="ECO:0000256" key="11">
    <source>
        <dbReference type="ARBA" id="ARBA00023136"/>
    </source>
</evidence>
<dbReference type="InterPro" id="IPR036914">
    <property type="entry name" value="MGS-like_dom_sf"/>
</dbReference>
<evidence type="ECO:0000256" key="7">
    <source>
        <dbReference type="ARBA" id="ARBA00022755"/>
    </source>
</evidence>
<dbReference type="SUPFAM" id="SSF52335">
    <property type="entry name" value="Methylglyoxal synthase-like"/>
    <property type="match status" value="1"/>
</dbReference>
<keyword evidence="11 13" id="KW-0472">Membrane</keyword>
<dbReference type="PANTHER" id="PTHR45624:SF31">
    <property type="entry name" value="MITOCHONDRIAL ORNITHINE TRANSPORTER 1"/>
    <property type="match status" value="1"/>
</dbReference>
<comment type="similarity">
    <text evidence="2 14">Belongs to the mitochondrial carrier (TC 2.A.29) family.</text>
</comment>
<dbReference type="GO" id="GO:0003937">
    <property type="term" value="F:IMP cyclohydrolase activity"/>
    <property type="evidence" value="ECO:0007669"/>
    <property type="project" value="InterPro"/>
</dbReference>
<keyword evidence="12" id="KW-0511">Multifunctional enzyme</keyword>
<dbReference type="Gene3D" id="3.40.50.1380">
    <property type="entry name" value="Methylglyoxal synthase-like domain"/>
    <property type="match status" value="1"/>
</dbReference>
<organism evidence="16 17">
    <name type="scientific">Smittium mucronatum</name>
    <dbReference type="NCBI Taxonomy" id="133383"/>
    <lineage>
        <taxon>Eukaryota</taxon>
        <taxon>Fungi</taxon>
        <taxon>Fungi incertae sedis</taxon>
        <taxon>Zoopagomycota</taxon>
        <taxon>Kickxellomycotina</taxon>
        <taxon>Harpellomycetes</taxon>
        <taxon>Harpellales</taxon>
        <taxon>Legeriomycetaceae</taxon>
        <taxon>Smittium</taxon>
    </lineage>
</organism>
<evidence type="ECO:0000256" key="14">
    <source>
        <dbReference type="RuleBase" id="RU000488"/>
    </source>
</evidence>
<keyword evidence="7" id="KW-0658">Purine biosynthesis</keyword>
<keyword evidence="6" id="KW-0677">Repeat</keyword>
<dbReference type="FunFam" id="3.40.50.1380:FF:000001">
    <property type="entry name" value="Bifunctional purine biosynthesis protein PurH"/>
    <property type="match status" value="1"/>
</dbReference>
<keyword evidence="3 14" id="KW-0813">Transport</keyword>
<comment type="caution">
    <text evidence="16">The sequence shown here is derived from an EMBL/GenBank/DDBJ whole genome shotgun (WGS) entry which is preliminary data.</text>
</comment>
<dbReference type="SMART" id="SM00851">
    <property type="entry name" value="MGS"/>
    <property type="match status" value="1"/>
</dbReference>
<dbReference type="EMBL" id="LSSL01005233">
    <property type="protein sequence ID" value="OLY78955.1"/>
    <property type="molecule type" value="Genomic_DNA"/>
</dbReference>
<evidence type="ECO:0000313" key="16">
    <source>
        <dbReference type="EMBL" id="OLY78955.1"/>
    </source>
</evidence>
<dbReference type="GO" id="GO:1990575">
    <property type="term" value="P:mitochondrial L-ornithine transmembrane transport"/>
    <property type="evidence" value="ECO:0007669"/>
    <property type="project" value="TreeGrafter"/>
</dbReference>
<keyword evidence="17" id="KW-1185">Reference proteome</keyword>
<dbReference type="CDD" id="cd01421">
    <property type="entry name" value="IMPCH"/>
    <property type="match status" value="1"/>
</dbReference>
<comment type="subcellular location">
    <subcellularLocation>
        <location evidence="1">Mitochondrion membrane</location>
        <topology evidence="1">Multi-pass membrane protein</topology>
    </subcellularLocation>
</comment>
<keyword evidence="10" id="KW-0496">Mitochondrion</keyword>
<feature type="domain" description="MGS-like" evidence="15">
    <location>
        <begin position="358"/>
        <end position="507"/>
    </location>
</feature>
<dbReference type="Pfam" id="PF02142">
    <property type="entry name" value="MGS"/>
    <property type="match status" value="1"/>
</dbReference>
<dbReference type="OrthoDB" id="2382881at2759"/>
<protein>
    <submittedName>
        <fullName evidence="16">Bifunctional purine biosynthesis protein ADE17</fullName>
    </submittedName>
</protein>
<evidence type="ECO:0000256" key="13">
    <source>
        <dbReference type="PROSITE-ProRule" id="PRU00282"/>
    </source>
</evidence>
<dbReference type="InterPro" id="IPR011607">
    <property type="entry name" value="MGS-like_dom"/>
</dbReference>
<feature type="repeat" description="Solcar" evidence="13">
    <location>
        <begin position="70"/>
        <end position="155"/>
    </location>
</feature>
<evidence type="ECO:0000313" key="17">
    <source>
        <dbReference type="Proteomes" id="UP000187455"/>
    </source>
</evidence>
<dbReference type="PROSITE" id="PS51855">
    <property type="entry name" value="MGS"/>
    <property type="match status" value="1"/>
</dbReference>
<evidence type="ECO:0000256" key="6">
    <source>
        <dbReference type="ARBA" id="ARBA00022737"/>
    </source>
</evidence>
<evidence type="ECO:0000256" key="12">
    <source>
        <dbReference type="ARBA" id="ARBA00023268"/>
    </source>
</evidence>
<evidence type="ECO:0000256" key="2">
    <source>
        <dbReference type="ARBA" id="ARBA00006375"/>
    </source>
</evidence>
<dbReference type="Proteomes" id="UP000187455">
    <property type="component" value="Unassembled WGS sequence"/>
</dbReference>
<dbReference type="Pfam" id="PF01808">
    <property type="entry name" value="AICARFT_IMPCHas"/>
    <property type="match status" value="1"/>
</dbReference>
<keyword evidence="5 13" id="KW-0812">Transmembrane</keyword>
<dbReference type="PROSITE" id="PS50920">
    <property type="entry name" value="SOLCAR"/>
    <property type="match status" value="3"/>
</dbReference>
<dbReference type="InterPro" id="IPR002695">
    <property type="entry name" value="PurH-like"/>
</dbReference>
<dbReference type="InterPro" id="IPR018108">
    <property type="entry name" value="MCP_transmembrane"/>
</dbReference>
<feature type="non-terminal residue" evidence="16">
    <location>
        <position position="536"/>
    </location>
</feature>
<dbReference type="GO" id="GO:0004643">
    <property type="term" value="F:phosphoribosylaminoimidazolecarboxamide formyltransferase activity"/>
    <property type="evidence" value="ECO:0007669"/>
    <property type="project" value="InterPro"/>
</dbReference>
<evidence type="ECO:0000256" key="9">
    <source>
        <dbReference type="ARBA" id="ARBA00022989"/>
    </source>
</evidence>
<reference evidence="16 17" key="1">
    <citation type="journal article" date="2016" name="Mol. Biol. Evol.">
        <title>Genome-Wide Survey of Gut Fungi (Harpellales) Reveals the First Horizontally Transferred Ubiquitin Gene from a Mosquito Host.</title>
        <authorList>
            <person name="Wang Y."/>
            <person name="White M.M."/>
            <person name="Kvist S."/>
            <person name="Moncalvo J.M."/>
        </authorList>
    </citation>
    <scope>NUCLEOTIDE SEQUENCE [LARGE SCALE GENOMIC DNA]</scope>
    <source>
        <strain evidence="16 17">ALG-7-W6</strain>
    </source>
</reference>
<dbReference type="Gene3D" id="1.50.40.10">
    <property type="entry name" value="Mitochondrial carrier domain"/>
    <property type="match status" value="1"/>
</dbReference>
<dbReference type="GO" id="GO:0000064">
    <property type="term" value="F:L-ornithine transmembrane transporter activity"/>
    <property type="evidence" value="ECO:0007669"/>
    <property type="project" value="TreeGrafter"/>
</dbReference>
<dbReference type="GO" id="GO:0006164">
    <property type="term" value="P:purine nucleotide biosynthetic process"/>
    <property type="evidence" value="ECO:0007669"/>
    <property type="project" value="UniProtKB-KW"/>
</dbReference>
<proteinExistence type="inferred from homology"/>
<keyword evidence="4" id="KW-0808">Transferase</keyword>
<dbReference type="GO" id="GO:0031966">
    <property type="term" value="C:mitochondrial membrane"/>
    <property type="evidence" value="ECO:0007669"/>
    <property type="project" value="UniProtKB-SubCell"/>
</dbReference>
<evidence type="ECO:0000256" key="10">
    <source>
        <dbReference type="ARBA" id="ARBA00023128"/>
    </source>
</evidence>
<dbReference type="SUPFAM" id="SSF103506">
    <property type="entry name" value="Mitochondrial carrier"/>
    <property type="match status" value="1"/>
</dbReference>
<evidence type="ECO:0000256" key="5">
    <source>
        <dbReference type="ARBA" id="ARBA00022692"/>
    </source>
</evidence>